<dbReference type="KEGG" id="smiz:4412673_01401"/>
<dbReference type="Proteomes" id="UP000215355">
    <property type="component" value="Chromosome 1"/>
</dbReference>
<organism evidence="1 2">
    <name type="scientific">Sphingobacterium mizutaii</name>
    <dbReference type="NCBI Taxonomy" id="1010"/>
    <lineage>
        <taxon>Bacteria</taxon>
        <taxon>Pseudomonadati</taxon>
        <taxon>Bacteroidota</taxon>
        <taxon>Sphingobacteriia</taxon>
        <taxon>Sphingobacteriales</taxon>
        <taxon>Sphingobacteriaceae</taxon>
        <taxon>Sphingobacterium</taxon>
    </lineage>
</organism>
<gene>
    <name evidence="1" type="ORF">SAMEA4412673_01401</name>
</gene>
<evidence type="ECO:0000313" key="2">
    <source>
        <dbReference type="Proteomes" id="UP000215355"/>
    </source>
</evidence>
<protein>
    <submittedName>
        <fullName evidence="1">Uncharacterized protein</fullName>
    </submittedName>
</protein>
<accession>A0AAJ4XA86</accession>
<dbReference type="AlphaFoldDB" id="A0AAJ4XA86"/>
<reference evidence="1 2" key="1">
    <citation type="submission" date="2017-06" db="EMBL/GenBank/DDBJ databases">
        <authorList>
            <consortium name="Pathogen Informatics"/>
        </authorList>
    </citation>
    <scope>NUCLEOTIDE SEQUENCE [LARGE SCALE GENOMIC DNA]</scope>
    <source>
        <strain evidence="1 2">NCTC12149</strain>
    </source>
</reference>
<evidence type="ECO:0000313" key="1">
    <source>
        <dbReference type="EMBL" id="SNV47652.1"/>
    </source>
</evidence>
<dbReference type="EMBL" id="LT906468">
    <property type="protein sequence ID" value="SNV47652.1"/>
    <property type="molecule type" value="Genomic_DNA"/>
</dbReference>
<proteinExistence type="predicted"/>
<sequence>MQLTSVMHHLYMKAITFIILNFLTCVCFSQSRSFMENLEHELNPIVHQVLEKDRKLKLIFRLDSLNEVQFYQNNDRNKVDSQQVKLIMQSKKDSLAKNKLYEFYFFRDSISDTTFSNSEISAVGTFELYGVPASYPRGINALLNVLHTEISANMDKDRIDYYDWGKAISFMVDKNGKLKFIKDNNLISLVDSTKVKKWQPAIKYGRPVPQYYTTEPINKEKFLFENQYRIELYSSYDLLSPSFKGYPIIISDDLIAEGNFQTIVSFVNAKGLFEPHLIKGTTKNATELIDFIKSNGMELSSIFSHFPGRVYVYYK</sequence>
<name>A0AAJ4XA86_9SPHI</name>